<evidence type="ECO:0000259" key="2">
    <source>
        <dbReference type="PROSITE" id="PS50076"/>
    </source>
</evidence>
<comment type="caution">
    <text evidence="3">The sequence shown here is derived from an EMBL/GenBank/DDBJ whole genome shotgun (WGS) entry which is preliminary data.</text>
</comment>
<dbReference type="InterPro" id="IPR001623">
    <property type="entry name" value="DnaJ_domain"/>
</dbReference>
<evidence type="ECO:0000313" key="3">
    <source>
        <dbReference type="EMBL" id="KAF2425329.1"/>
    </source>
</evidence>
<feature type="domain" description="J" evidence="2">
    <location>
        <begin position="1"/>
        <end position="67"/>
    </location>
</feature>
<dbReference type="EMBL" id="MU007070">
    <property type="protein sequence ID" value="KAF2425329.1"/>
    <property type="molecule type" value="Genomic_DNA"/>
</dbReference>
<evidence type="ECO:0000256" key="1">
    <source>
        <dbReference type="SAM" id="MobiDB-lite"/>
    </source>
</evidence>
<keyword evidence="3" id="KW-0346">Stress response</keyword>
<dbReference type="SMART" id="SM00271">
    <property type="entry name" value="DnaJ"/>
    <property type="match status" value="1"/>
</dbReference>
<dbReference type="PROSITE" id="PS00636">
    <property type="entry name" value="DNAJ_1"/>
    <property type="match status" value="1"/>
</dbReference>
<gene>
    <name evidence="3" type="ORF">EJ08DRAFT_574530</name>
</gene>
<feature type="non-terminal residue" evidence="3">
    <location>
        <position position="1"/>
    </location>
</feature>
<evidence type="ECO:0000313" key="4">
    <source>
        <dbReference type="Proteomes" id="UP000800235"/>
    </source>
</evidence>
<proteinExistence type="predicted"/>
<dbReference type="CDD" id="cd06257">
    <property type="entry name" value="DnaJ"/>
    <property type="match status" value="1"/>
</dbReference>
<dbReference type="InterPro" id="IPR018253">
    <property type="entry name" value="DnaJ_domain_CS"/>
</dbReference>
<dbReference type="Gene3D" id="1.10.287.110">
    <property type="entry name" value="DnaJ domain"/>
    <property type="match status" value="1"/>
</dbReference>
<dbReference type="InterPro" id="IPR036869">
    <property type="entry name" value="J_dom_sf"/>
</dbReference>
<dbReference type="PANTHER" id="PTHR24074">
    <property type="entry name" value="CO-CHAPERONE PROTEIN DJLA"/>
    <property type="match status" value="1"/>
</dbReference>
<accession>A0A9P4NL30</accession>
<dbReference type="PROSITE" id="PS50076">
    <property type="entry name" value="DNAJ_2"/>
    <property type="match status" value="1"/>
</dbReference>
<keyword evidence="4" id="KW-1185">Reference proteome</keyword>
<dbReference type="OrthoDB" id="10250354at2759"/>
<reference evidence="3" key="1">
    <citation type="journal article" date="2020" name="Stud. Mycol.">
        <title>101 Dothideomycetes genomes: a test case for predicting lifestyles and emergence of pathogens.</title>
        <authorList>
            <person name="Haridas S."/>
            <person name="Albert R."/>
            <person name="Binder M."/>
            <person name="Bloem J."/>
            <person name="Labutti K."/>
            <person name="Salamov A."/>
            <person name="Andreopoulos B."/>
            <person name="Baker S."/>
            <person name="Barry K."/>
            <person name="Bills G."/>
            <person name="Bluhm B."/>
            <person name="Cannon C."/>
            <person name="Castanera R."/>
            <person name="Culley D."/>
            <person name="Daum C."/>
            <person name="Ezra D."/>
            <person name="Gonzalez J."/>
            <person name="Henrissat B."/>
            <person name="Kuo A."/>
            <person name="Liang C."/>
            <person name="Lipzen A."/>
            <person name="Lutzoni F."/>
            <person name="Magnuson J."/>
            <person name="Mondo S."/>
            <person name="Nolan M."/>
            <person name="Ohm R."/>
            <person name="Pangilinan J."/>
            <person name="Park H.-J."/>
            <person name="Ramirez L."/>
            <person name="Alfaro M."/>
            <person name="Sun H."/>
            <person name="Tritt A."/>
            <person name="Yoshinaga Y."/>
            <person name="Zwiers L.-H."/>
            <person name="Turgeon B."/>
            <person name="Goodwin S."/>
            <person name="Spatafora J."/>
            <person name="Crous P."/>
            <person name="Grigoriev I."/>
        </authorList>
    </citation>
    <scope>NUCLEOTIDE SEQUENCE</scope>
    <source>
        <strain evidence="3">CBS 130266</strain>
    </source>
</reference>
<dbReference type="Pfam" id="PF00226">
    <property type="entry name" value="DnaJ"/>
    <property type="match status" value="1"/>
</dbReference>
<feature type="non-terminal residue" evidence="3">
    <location>
        <position position="67"/>
    </location>
</feature>
<organism evidence="3 4">
    <name type="scientific">Tothia fuscella</name>
    <dbReference type="NCBI Taxonomy" id="1048955"/>
    <lineage>
        <taxon>Eukaryota</taxon>
        <taxon>Fungi</taxon>
        <taxon>Dikarya</taxon>
        <taxon>Ascomycota</taxon>
        <taxon>Pezizomycotina</taxon>
        <taxon>Dothideomycetes</taxon>
        <taxon>Pleosporomycetidae</taxon>
        <taxon>Venturiales</taxon>
        <taxon>Cylindrosympodiaceae</taxon>
        <taxon>Tothia</taxon>
    </lineage>
</organism>
<protein>
    <submittedName>
        <fullName evidence="3">Heat shock protein DnaJ</fullName>
    </submittedName>
</protein>
<feature type="region of interest" description="Disordered" evidence="1">
    <location>
        <begin position="27"/>
        <end position="46"/>
    </location>
</feature>
<sequence length="67" mass="7694">HYAVLGLTPNATKEEIRKAHRRLVAIHHPDKNHGKSPRTLQSNTDKFRNVQEAYEVLSDADRKATFD</sequence>
<name>A0A9P4NL30_9PEZI</name>
<dbReference type="SUPFAM" id="SSF46565">
    <property type="entry name" value="Chaperone J-domain"/>
    <property type="match status" value="1"/>
</dbReference>
<dbReference type="InterPro" id="IPR050817">
    <property type="entry name" value="DjlA_DnaK_co-chaperone"/>
</dbReference>
<dbReference type="Proteomes" id="UP000800235">
    <property type="component" value="Unassembled WGS sequence"/>
</dbReference>
<dbReference type="PRINTS" id="PR00625">
    <property type="entry name" value="JDOMAIN"/>
</dbReference>
<dbReference type="AlphaFoldDB" id="A0A9P4NL30"/>